<organism evidence="1 2">
    <name type="scientific">Solibacillus faecavium</name>
    <dbReference type="NCBI Taxonomy" id="2762221"/>
    <lineage>
        <taxon>Bacteria</taxon>
        <taxon>Bacillati</taxon>
        <taxon>Bacillota</taxon>
        <taxon>Bacilli</taxon>
        <taxon>Bacillales</taxon>
        <taxon>Caryophanaceae</taxon>
        <taxon>Solibacillus</taxon>
    </lineage>
</organism>
<dbReference type="Proteomes" id="UP000619101">
    <property type="component" value="Unassembled WGS sequence"/>
</dbReference>
<keyword evidence="2" id="KW-1185">Reference proteome</keyword>
<evidence type="ECO:0000313" key="1">
    <source>
        <dbReference type="EMBL" id="MBD8037615.1"/>
    </source>
</evidence>
<reference evidence="1 2" key="1">
    <citation type="submission" date="2020-08" db="EMBL/GenBank/DDBJ databases">
        <title>A Genomic Blueprint of the Chicken Gut Microbiome.</title>
        <authorList>
            <person name="Gilroy R."/>
            <person name="Ravi A."/>
            <person name="Getino M."/>
            <person name="Pursley I."/>
            <person name="Horton D.L."/>
            <person name="Alikhan N.-F."/>
            <person name="Baker D."/>
            <person name="Gharbi K."/>
            <person name="Hall N."/>
            <person name="Watson M."/>
            <person name="Adriaenssens E.M."/>
            <person name="Foster-Nyarko E."/>
            <person name="Jarju S."/>
            <person name="Secka A."/>
            <person name="Antonio M."/>
            <person name="Oren A."/>
            <person name="Chaudhuri R."/>
            <person name="La Ragione R.M."/>
            <person name="Hildebrand F."/>
            <person name="Pallen M.J."/>
        </authorList>
    </citation>
    <scope>NUCLEOTIDE SEQUENCE [LARGE SCALE GENOMIC DNA]</scope>
    <source>
        <strain evidence="1 2">A46</strain>
    </source>
</reference>
<sequence length="65" mass="7343">MSKWKQKILAGSIGAIIVGTGIAFISITQTHNKNMETIDICFEDFEQQQKTVTFEYKEDGLLTCE</sequence>
<name>A0ABR8Y096_9BACL</name>
<dbReference type="EMBL" id="JACSPZ010000006">
    <property type="protein sequence ID" value="MBD8037615.1"/>
    <property type="molecule type" value="Genomic_DNA"/>
</dbReference>
<comment type="caution">
    <text evidence="1">The sequence shown here is derived from an EMBL/GenBank/DDBJ whole genome shotgun (WGS) entry which is preliminary data.</text>
</comment>
<protein>
    <submittedName>
        <fullName evidence="1">Uncharacterized protein</fullName>
    </submittedName>
</protein>
<proteinExistence type="predicted"/>
<accession>A0ABR8Y096</accession>
<gene>
    <name evidence="1" type="ORF">H9635_12765</name>
</gene>
<evidence type="ECO:0000313" key="2">
    <source>
        <dbReference type="Proteomes" id="UP000619101"/>
    </source>
</evidence>
<dbReference type="RefSeq" id="WP_191700696.1">
    <property type="nucleotide sequence ID" value="NZ_JACSPZ010000006.1"/>
</dbReference>